<feature type="region of interest" description="Disordered" evidence="1">
    <location>
        <begin position="37"/>
        <end position="56"/>
    </location>
</feature>
<dbReference type="Proteomes" id="UP000749646">
    <property type="component" value="Unassembled WGS sequence"/>
</dbReference>
<protein>
    <submittedName>
        <fullName evidence="2">Uncharacterized protein</fullName>
    </submittedName>
</protein>
<proteinExistence type="predicted"/>
<evidence type="ECO:0000313" key="3">
    <source>
        <dbReference type="Proteomes" id="UP000749646"/>
    </source>
</evidence>
<dbReference type="AlphaFoldDB" id="A0A9P6MDV5"/>
<dbReference type="EMBL" id="JAAAHW010001697">
    <property type="protein sequence ID" value="KAF9993953.1"/>
    <property type="molecule type" value="Genomic_DNA"/>
</dbReference>
<sequence>MNSNTFQNIWNWENEMPGNTDIDATSNEDLEGQVFRYNDNSDLGSDQYSDQDSDQDSFEVEGDAFMIDGAYALNVPRVVQPLDQELRLLKELPLVQELPPVPERWSTVNPKLYYRFTWDELGRM</sequence>
<comment type="caution">
    <text evidence="2">The sequence shown here is derived from an EMBL/GenBank/DDBJ whole genome shotgun (WGS) entry which is preliminary data.</text>
</comment>
<name>A0A9P6MDV5_9FUNG</name>
<keyword evidence="3" id="KW-1185">Reference proteome</keyword>
<feature type="non-terminal residue" evidence="2">
    <location>
        <position position="1"/>
    </location>
</feature>
<evidence type="ECO:0000256" key="1">
    <source>
        <dbReference type="SAM" id="MobiDB-lite"/>
    </source>
</evidence>
<reference evidence="2" key="1">
    <citation type="journal article" date="2020" name="Fungal Divers.">
        <title>Resolving the Mortierellaceae phylogeny through synthesis of multi-gene phylogenetics and phylogenomics.</title>
        <authorList>
            <person name="Vandepol N."/>
            <person name="Liber J."/>
            <person name="Desiro A."/>
            <person name="Na H."/>
            <person name="Kennedy M."/>
            <person name="Barry K."/>
            <person name="Grigoriev I.V."/>
            <person name="Miller A.N."/>
            <person name="O'Donnell K."/>
            <person name="Stajich J.E."/>
            <person name="Bonito G."/>
        </authorList>
    </citation>
    <scope>NUCLEOTIDE SEQUENCE</scope>
    <source>
        <strain evidence="2">MES-2147</strain>
    </source>
</reference>
<organism evidence="2 3">
    <name type="scientific">Modicella reniformis</name>
    <dbReference type="NCBI Taxonomy" id="1440133"/>
    <lineage>
        <taxon>Eukaryota</taxon>
        <taxon>Fungi</taxon>
        <taxon>Fungi incertae sedis</taxon>
        <taxon>Mucoromycota</taxon>
        <taxon>Mortierellomycotina</taxon>
        <taxon>Mortierellomycetes</taxon>
        <taxon>Mortierellales</taxon>
        <taxon>Mortierellaceae</taxon>
        <taxon>Modicella</taxon>
    </lineage>
</organism>
<evidence type="ECO:0000313" key="2">
    <source>
        <dbReference type="EMBL" id="KAF9993953.1"/>
    </source>
</evidence>
<gene>
    <name evidence="2" type="ORF">BGZ65_010459</name>
</gene>
<accession>A0A9P6MDV5</accession>